<comment type="similarity">
    <text evidence="2 8">Belongs to the alanine or glycine:cation symporter (AGCS) (TC 2.A.25) family.</text>
</comment>
<dbReference type="NCBIfam" id="TIGR00835">
    <property type="entry name" value="agcS"/>
    <property type="match status" value="1"/>
</dbReference>
<dbReference type="RefSeq" id="WP_075649001.1">
    <property type="nucleotide sequence ID" value="NZ_AP019657.1"/>
</dbReference>
<gene>
    <name evidence="9" type="ORF">BIY21_10295</name>
</gene>
<feature type="transmembrane region" description="Helical" evidence="8">
    <location>
        <begin position="397"/>
        <end position="419"/>
    </location>
</feature>
<dbReference type="PANTHER" id="PTHR30330">
    <property type="entry name" value="AGSS FAMILY TRANSPORTER, SODIUM-ALANINE"/>
    <property type="match status" value="1"/>
</dbReference>
<evidence type="ECO:0000256" key="4">
    <source>
        <dbReference type="ARBA" id="ARBA00022475"/>
    </source>
</evidence>
<evidence type="ECO:0000256" key="2">
    <source>
        <dbReference type="ARBA" id="ARBA00009261"/>
    </source>
</evidence>
<sequence>MQSLVDFLNGIIWSPALIYLCLGAGLFYSIITRFVQIRHFFEMWRLLFSGKSSKKGISSFQALAVSLSGRVGTGNIAGVAAAIGFGGPGAVFWMWMVAFFGAATAYAESTLAQIYKEDDDGQFRGGPAYYIEKAMGQKWYAWIFAIATIFACGVLLPGVQSNSIGNAVEAAFGSGQMIETAVGTFSFAKILTGTVISIILAFIIFGGVKRIAHFTQIVVPFMALAYIVTAFVIILLNISAVPVIFAMIIEDAFSPMAGVGAAIGWGVKRGVYSNEAGQGTGPHAAAAANVEHPAQQGLVQSFSIYIDTLLVCPATAFMILITGAYNVHGASEAFLIQNVAAEISANGPVFTQMAIESALPGVGKPFIAVALFFFAFTTILAYYYIAETNIAYIRRTFKVSGLMFILKLVLISAVFYGTVKTANLAWAMGDVGVGLMAWLNIVGILIIFFLSKPAIKALKDYEEQQKAGVTEYTFNPVKLGIKGADYWEDRYRREHGNPKAAVDKEVDVEVVNNTSS</sequence>
<feature type="transmembrane region" description="Helical" evidence="8">
    <location>
        <begin position="180"/>
        <end position="205"/>
    </location>
</feature>
<evidence type="ECO:0000256" key="8">
    <source>
        <dbReference type="RuleBase" id="RU363064"/>
    </source>
</evidence>
<dbReference type="Proteomes" id="UP000186206">
    <property type="component" value="Unassembled WGS sequence"/>
</dbReference>
<keyword evidence="8" id="KW-0997">Cell inner membrane</keyword>
<keyword evidence="4" id="KW-1003">Cell membrane</keyword>
<evidence type="ECO:0000313" key="9">
    <source>
        <dbReference type="EMBL" id="OLQ93948.1"/>
    </source>
</evidence>
<keyword evidence="8" id="KW-0769">Symport</keyword>
<evidence type="ECO:0000313" key="10">
    <source>
        <dbReference type="Proteomes" id="UP000186206"/>
    </source>
</evidence>
<comment type="subcellular location">
    <subcellularLocation>
        <location evidence="8">Cell inner membrane</location>
        <topology evidence="8">Multi-pass membrane protein</topology>
    </subcellularLocation>
    <subcellularLocation>
        <location evidence="1">Cell membrane</location>
        <topology evidence="1">Multi-pass membrane protein</topology>
    </subcellularLocation>
</comment>
<keyword evidence="3 8" id="KW-0813">Transport</keyword>
<evidence type="ECO:0000256" key="5">
    <source>
        <dbReference type="ARBA" id="ARBA00022692"/>
    </source>
</evidence>
<organism evidence="9 10">
    <name type="scientific">Vibrio ponticus</name>
    <dbReference type="NCBI Taxonomy" id="265668"/>
    <lineage>
        <taxon>Bacteria</taxon>
        <taxon>Pseudomonadati</taxon>
        <taxon>Pseudomonadota</taxon>
        <taxon>Gammaproteobacteria</taxon>
        <taxon>Vibrionales</taxon>
        <taxon>Vibrionaceae</taxon>
        <taxon>Vibrio</taxon>
    </lineage>
</organism>
<feature type="transmembrane region" description="Helical" evidence="8">
    <location>
        <begin position="139"/>
        <end position="160"/>
    </location>
</feature>
<feature type="transmembrane region" description="Helical" evidence="8">
    <location>
        <begin position="12"/>
        <end position="35"/>
    </location>
</feature>
<proteinExistence type="inferred from homology"/>
<comment type="caution">
    <text evidence="9">The sequence shown here is derived from an EMBL/GenBank/DDBJ whole genome shotgun (WGS) entry which is preliminary data.</text>
</comment>
<dbReference type="Pfam" id="PF01235">
    <property type="entry name" value="Na_Ala_symp"/>
    <property type="match status" value="1"/>
</dbReference>
<keyword evidence="10" id="KW-1185">Reference proteome</keyword>
<dbReference type="PROSITE" id="PS00873">
    <property type="entry name" value="NA_ALANINE_SYMP"/>
    <property type="match status" value="1"/>
</dbReference>
<evidence type="ECO:0000256" key="6">
    <source>
        <dbReference type="ARBA" id="ARBA00022989"/>
    </source>
</evidence>
<keyword evidence="7 8" id="KW-0472">Membrane</keyword>
<feature type="transmembrane region" description="Helical" evidence="8">
    <location>
        <begin position="304"/>
        <end position="325"/>
    </location>
</feature>
<dbReference type="PRINTS" id="PR00175">
    <property type="entry name" value="NAALASMPORT"/>
</dbReference>
<dbReference type="EMBL" id="MJMI01000081">
    <property type="protein sequence ID" value="OLQ93948.1"/>
    <property type="molecule type" value="Genomic_DNA"/>
</dbReference>
<dbReference type="InterPro" id="IPR001463">
    <property type="entry name" value="Na/Ala_symport"/>
</dbReference>
<evidence type="ECO:0000256" key="1">
    <source>
        <dbReference type="ARBA" id="ARBA00004651"/>
    </source>
</evidence>
<accession>A0ABX3FNB9</accession>
<evidence type="ECO:0000256" key="7">
    <source>
        <dbReference type="ARBA" id="ARBA00023136"/>
    </source>
</evidence>
<protein>
    <submittedName>
        <fullName evidence="9">Sodium:alanine symporter</fullName>
    </submittedName>
</protein>
<evidence type="ECO:0000256" key="3">
    <source>
        <dbReference type="ARBA" id="ARBA00022448"/>
    </source>
</evidence>
<feature type="transmembrane region" description="Helical" evidence="8">
    <location>
        <begin position="431"/>
        <end position="450"/>
    </location>
</feature>
<feature type="transmembrane region" description="Helical" evidence="8">
    <location>
        <begin position="366"/>
        <end position="385"/>
    </location>
</feature>
<keyword evidence="5 8" id="KW-0812">Transmembrane</keyword>
<keyword evidence="6 8" id="KW-1133">Transmembrane helix</keyword>
<dbReference type="PANTHER" id="PTHR30330:SF7">
    <property type="entry name" value="SODIUM_PROTON-DEPENDENT ALANINE CARRIER PROTEIN YRBD-RELATED"/>
    <property type="match status" value="1"/>
</dbReference>
<reference evidence="9 10" key="1">
    <citation type="submission" date="2016-09" db="EMBL/GenBank/DDBJ databases">
        <title>Genomic Taxonomy of the Vibrionaceae.</title>
        <authorList>
            <person name="Gonzalez-Castillo A."/>
            <person name="Gomez-Gil B."/>
            <person name="Enciso-Ibarra K."/>
        </authorList>
    </citation>
    <scope>NUCLEOTIDE SEQUENCE [LARGE SCALE GENOMIC DNA]</scope>
    <source>
        <strain evidence="9 10">CAIM 1731</strain>
    </source>
</reference>
<feature type="transmembrane region" description="Helical" evidence="8">
    <location>
        <begin position="217"/>
        <end position="238"/>
    </location>
</feature>
<name>A0ABX3FNB9_9VIBR</name>